<keyword evidence="6 11" id="KW-0812">Transmembrane</keyword>
<keyword evidence="3" id="KW-0813">Transport</keyword>
<reference evidence="13 14" key="1">
    <citation type="journal article" date="2011" name="J. Bacteriol.">
        <title>Genome sequence of the halotolerant marine bacterium Myxococcus fulvus HW-1.</title>
        <authorList>
            <person name="Li Z.F."/>
            <person name="Li X."/>
            <person name="Liu H."/>
            <person name="Liu X."/>
            <person name="Han K."/>
            <person name="Wu Z.H."/>
            <person name="Hu W."/>
            <person name="Li F.F."/>
            <person name="Li Y.Z."/>
        </authorList>
    </citation>
    <scope>NUCLEOTIDE SEQUENCE [LARGE SCALE GENOMIC DNA]</scope>
    <source>
        <strain evidence="14">ATCC BAA-855 / HW-1</strain>
    </source>
</reference>
<comment type="similarity">
    <text evidence="2">Belongs to the TonB family.</text>
</comment>
<feature type="compositionally biased region" description="Low complexity" evidence="10">
    <location>
        <begin position="105"/>
        <end position="118"/>
    </location>
</feature>
<dbReference type="InterPro" id="IPR051045">
    <property type="entry name" value="TonB-dependent_transducer"/>
</dbReference>
<dbReference type="eggNOG" id="COG0810">
    <property type="taxonomic scope" value="Bacteria"/>
</dbReference>
<dbReference type="InterPro" id="IPR037682">
    <property type="entry name" value="TonB_C"/>
</dbReference>
<organism evidence="13 14">
    <name type="scientific">Myxococcus fulvus (strain ATCC BAA-855 / HW-1)</name>
    <dbReference type="NCBI Taxonomy" id="483219"/>
    <lineage>
        <taxon>Bacteria</taxon>
        <taxon>Pseudomonadati</taxon>
        <taxon>Myxococcota</taxon>
        <taxon>Myxococcia</taxon>
        <taxon>Myxococcales</taxon>
        <taxon>Cystobacterineae</taxon>
        <taxon>Myxococcaceae</taxon>
        <taxon>Myxococcus</taxon>
    </lineage>
</organism>
<feature type="domain" description="TonB C-terminal" evidence="12">
    <location>
        <begin position="179"/>
        <end position="248"/>
    </location>
</feature>
<evidence type="ECO:0000256" key="2">
    <source>
        <dbReference type="ARBA" id="ARBA00006555"/>
    </source>
</evidence>
<feature type="compositionally biased region" description="Low complexity" evidence="10">
    <location>
        <begin position="66"/>
        <end position="77"/>
    </location>
</feature>
<evidence type="ECO:0000313" key="14">
    <source>
        <dbReference type="Proteomes" id="UP000000488"/>
    </source>
</evidence>
<evidence type="ECO:0000256" key="1">
    <source>
        <dbReference type="ARBA" id="ARBA00004383"/>
    </source>
</evidence>
<comment type="subcellular location">
    <subcellularLocation>
        <location evidence="1">Cell inner membrane</location>
        <topology evidence="1">Single-pass membrane protein</topology>
        <orientation evidence="1">Periplasmic side</orientation>
    </subcellularLocation>
</comment>
<dbReference type="Proteomes" id="UP000000488">
    <property type="component" value="Chromosome"/>
</dbReference>
<dbReference type="NCBIfam" id="TIGR01352">
    <property type="entry name" value="tonB_Cterm"/>
    <property type="match status" value="1"/>
</dbReference>
<dbReference type="GO" id="GO:0055085">
    <property type="term" value="P:transmembrane transport"/>
    <property type="evidence" value="ECO:0007669"/>
    <property type="project" value="InterPro"/>
</dbReference>
<keyword evidence="5" id="KW-0997">Cell inner membrane</keyword>
<evidence type="ECO:0000259" key="12">
    <source>
        <dbReference type="Pfam" id="PF03544"/>
    </source>
</evidence>
<evidence type="ECO:0000256" key="6">
    <source>
        <dbReference type="ARBA" id="ARBA00022692"/>
    </source>
</evidence>
<dbReference type="EMBL" id="CP002830">
    <property type="protein sequence ID" value="AEI66218.1"/>
    <property type="molecule type" value="Genomic_DNA"/>
</dbReference>
<dbReference type="Pfam" id="PF03544">
    <property type="entry name" value="TonB_C"/>
    <property type="match status" value="1"/>
</dbReference>
<proteinExistence type="inferred from homology"/>
<accession>F8CHA0</accession>
<keyword evidence="4" id="KW-1003">Cell membrane</keyword>
<dbReference type="STRING" id="483219.LILAB_21590"/>
<dbReference type="HOGENOM" id="CLU_1057274_0_0_7"/>
<dbReference type="PANTHER" id="PTHR33446:SF2">
    <property type="entry name" value="PROTEIN TONB"/>
    <property type="match status" value="1"/>
</dbReference>
<keyword evidence="9 11" id="KW-0472">Membrane</keyword>
<feature type="transmembrane region" description="Helical" evidence="11">
    <location>
        <begin position="12"/>
        <end position="35"/>
    </location>
</feature>
<evidence type="ECO:0000313" key="13">
    <source>
        <dbReference type="EMBL" id="AEI66218.1"/>
    </source>
</evidence>
<dbReference type="Gene3D" id="3.30.1150.10">
    <property type="match status" value="1"/>
</dbReference>
<name>F8CHA0_MYXFH</name>
<dbReference type="InterPro" id="IPR006260">
    <property type="entry name" value="TonB/TolA_C"/>
</dbReference>
<dbReference type="GO" id="GO:0015031">
    <property type="term" value="P:protein transport"/>
    <property type="evidence" value="ECO:0007669"/>
    <property type="project" value="UniProtKB-KW"/>
</dbReference>
<sequence length="254" mass="26868">MFKSVIERQRAGRLGTGVWVSIALHAALFGAVLFISGRPQGPTEPPEPKELVLRVSQAPRLAKGSPAPARPKAATTPRPRPRPRNKDRVPARVPPPVVDAPPKPVEAVASADTSSATDEVTDPGEGVPGGHPDGYEDSDVIGVPLVPNLGPGEGGTGTDVMPFGSGMTPPRLMGGTGIEYTLQALAARVEGTMIAKCVITVRGDVTDCRVIKGLAHMDEAVLEALHSRRYTPVEYQGRPVSVSYVFTLRLKLPR</sequence>
<evidence type="ECO:0000256" key="7">
    <source>
        <dbReference type="ARBA" id="ARBA00022927"/>
    </source>
</evidence>
<protein>
    <submittedName>
        <fullName evidence="13">TonB domain-containing protein</fullName>
    </submittedName>
</protein>
<feature type="compositionally biased region" description="Pro residues" evidence="10">
    <location>
        <begin position="92"/>
        <end position="104"/>
    </location>
</feature>
<evidence type="ECO:0000256" key="8">
    <source>
        <dbReference type="ARBA" id="ARBA00022989"/>
    </source>
</evidence>
<evidence type="ECO:0000256" key="4">
    <source>
        <dbReference type="ARBA" id="ARBA00022475"/>
    </source>
</evidence>
<dbReference type="GO" id="GO:0098797">
    <property type="term" value="C:plasma membrane protein complex"/>
    <property type="evidence" value="ECO:0007669"/>
    <property type="project" value="TreeGrafter"/>
</dbReference>
<dbReference type="KEGG" id="mfu:LILAB_21590"/>
<evidence type="ECO:0000256" key="11">
    <source>
        <dbReference type="SAM" id="Phobius"/>
    </source>
</evidence>
<evidence type="ECO:0000256" key="10">
    <source>
        <dbReference type="SAM" id="MobiDB-lite"/>
    </source>
</evidence>
<evidence type="ECO:0000256" key="9">
    <source>
        <dbReference type="ARBA" id="ARBA00023136"/>
    </source>
</evidence>
<dbReference type="PANTHER" id="PTHR33446">
    <property type="entry name" value="PROTEIN TONB-RELATED"/>
    <property type="match status" value="1"/>
</dbReference>
<gene>
    <name evidence="13" type="ordered locus">LILAB_21590</name>
</gene>
<keyword evidence="8 11" id="KW-1133">Transmembrane helix</keyword>
<dbReference type="GO" id="GO:0031992">
    <property type="term" value="F:energy transducer activity"/>
    <property type="evidence" value="ECO:0007669"/>
    <property type="project" value="TreeGrafter"/>
</dbReference>
<dbReference type="AlphaFoldDB" id="F8CHA0"/>
<feature type="region of interest" description="Disordered" evidence="10">
    <location>
        <begin position="54"/>
        <end position="140"/>
    </location>
</feature>
<evidence type="ECO:0000256" key="3">
    <source>
        <dbReference type="ARBA" id="ARBA00022448"/>
    </source>
</evidence>
<keyword evidence="7" id="KW-0653">Protein transport</keyword>
<dbReference type="SUPFAM" id="SSF74653">
    <property type="entry name" value="TolA/TonB C-terminal domain"/>
    <property type="match status" value="1"/>
</dbReference>
<evidence type="ECO:0000256" key="5">
    <source>
        <dbReference type="ARBA" id="ARBA00022519"/>
    </source>
</evidence>